<feature type="non-terminal residue" evidence="2">
    <location>
        <position position="1"/>
    </location>
</feature>
<dbReference type="InterPro" id="IPR026634">
    <property type="entry name" value="TPST-like"/>
</dbReference>
<organism evidence="2">
    <name type="scientific">Hellea balneolensis</name>
    <dbReference type="NCBI Taxonomy" id="287478"/>
    <lineage>
        <taxon>Bacteria</taxon>
        <taxon>Pseudomonadati</taxon>
        <taxon>Pseudomonadota</taxon>
        <taxon>Alphaproteobacteria</taxon>
        <taxon>Maricaulales</taxon>
        <taxon>Robiginitomaculaceae</taxon>
        <taxon>Hellea</taxon>
    </lineage>
</organism>
<protein>
    <submittedName>
        <fullName evidence="2">Sulfotransferase</fullName>
    </submittedName>
</protein>
<name>A0A7V5NWX1_9PROT</name>
<dbReference type="SUPFAM" id="SSF52540">
    <property type="entry name" value="P-loop containing nucleoside triphosphate hydrolases"/>
    <property type="match status" value="1"/>
</dbReference>
<dbReference type="GO" id="GO:0008476">
    <property type="term" value="F:protein-tyrosine sulfotransferase activity"/>
    <property type="evidence" value="ECO:0007669"/>
    <property type="project" value="InterPro"/>
</dbReference>
<dbReference type="Pfam" id="PF13469">
    <property type="entry name" value="Sulfotransfer_3"/>
    <property type="match status" value="1"/>
</dbReference>
<dbReference type="InterPro" id="IPR027417">
    <property type="entry name" value="P-loop_NTPase"/>
</dbReference>
<dbReference type="Gene3D" id="3.40.50.300">
    <property type="entry name" value="P-loop containing nucleotide triphosphate hydrolases"/>
    <property type="match status" value="1"/>
</dbReference>
<sequence>GQAYLRRAGQRACGKPYFIDKTPANFLYIGLIAKALPNAKIIHMNRHLADVGFGMYKTLFRMGYPFSYDLGDLAAYMKAKEDLMAHWRRCLPGKIIDVQYEDIVADQPGETRRVLEALGLDWDAACLEFHKNKSPSATASAAQVRQPIYKSAVGRWQHYKTGLAPLLDALEISH</sequence>
<dbReference type="PANTHER" id="PTHR12788">
    <property type="entry name" value="PROTEIN-TYROSINE SULFOTRANSFERASE 2"/>
    <property type="match status" value="1"/>
</dbReference>
<keyword evidence="1" id="KW-0808">Transferase</keyword>
<comment type="caution">
    <text evidence="2">The sequence shown here is derived from an EMBL/GenBank/DDBJ whole genome shotgun (WGS) entry which is preliminary data.</text>
</comment>
<gene>
    <name evidence="2" type="ORF">ENK01_02085</name>
</gene>
<evidence type="ECO:0000313" key="2">
    <source>
        <dbReference type="EMBL" id="HHI88717.1"/>
    </source>
</evidence>
<dbReference type="EMBL" id="DROP01000141">
    <property type="protein sequence ID" value="HHI88717.1"/>
    <property type="molecule type" value="Genomic_DNA"/>
</dbReference>
<evidence type="ECO:0000256" key="1">
    <source>
        <dbReference type="ARBA" id="ARBA00022679"/>
    </source>
</evidence>
<dbReference type="Proteomes" id="UP000885806">
    <property type="component" value="Unassembled WGS sequence"/>
</dbReference>
<proteinExistence type="predicted"/>
<accession>A0A7V5NWX1</accession>
<dbReference type="PANTHER" id="PTHR12788:SF10">
    <property type="entry name" value="PROTEIN-TYROSINE SULFOTRANSFERASE"/>
    <property type="match status" value="1"/>
</dbReference>
<reference evidence="2" key="1">
    <citation type="journal article" date="2020" name="mSystems">
        <title>Genome- and Community-Level Interaction Insights into Carbon Utilization and Element Cycling Functions of Hydrothermarchaeota in Hydrothermal Sediment.</title>
        <authorList>
            <person name="Zhou Z."/>
            <person name="Liu Y."/>
            <person name="Xu W."/>
            <person name="Pan J."/>
            <person name="Luo Z.H."/>
            <person name="Li M."/>
        </authorList>
    </citation>
    <scope>NUCLEOTIDE SEQUENCE [LARGE SCALE GENOMIC DNA]</scope>
    <source>
        <strain evidence="2">HyVt-538</strain>
    </source>
</reference>
<dbReference type="AlphaFoldDB" id="A0A7V5NWX1"/>